<keyword evidence="6" id="KW-0805">Transcription regulation</keyword>
<dbReference type="GO" id="GO:0006357">
    <property type="term" value="P:regulation of transcription by RNA polymerase II"/>
    <property type="evidence" value="ECO:0007669"/>
    <property type="project" value="TreeGrafter"/>
</dbReference>
<keyword evidence="15" id="KW-1185">Reference proteome</keyword>
<feature type="region of interest" description="Disordered" evidence="12">
    <location>
        <begin position="248"/>
        <end position="290"/>
    </location>
</feature>
<keyword evidence="5" id="KW-0862">Zinc</keyword>
<dbReference type="Proteomes" id="UP000708208">
    <property type="component" value="Unassembled WGS sequence"/>
</dbReference>
<feature type="compositionally biased region" description="Basic and acidic residues" evidence="12">
    <location>
        <begin position="218"/>
        <end position="231"/>
    </location>
</feature>
<dbReference type="PANTHER" id="PTHR24404">
    <property type="entry name" value="ZINC FINGER PROTEIN"/>
    <property type="match status" value="1"/>
</dbReference>
<sequence>MECDLLKIDPPRIPNKDDLVACLFCTEIVPLKSNKRLPNFWLKVSIFCQAVELPRDSFENGFKFSPFCTDCIETIVAVASIQKSIDELEVKLDLYKEKIINLLKRDYHIERVEEAKVNAFKNFSPSKFRERIREQLRINPSEKFPNDLDQQPAISEFLQTVYSPDNTPTVLESNVPDPTFEVCCNLFPSTASSAVEKSQGEPSQVNSESSSQSQALPKRNESKTGKESHKVLASTRLEKICSRKKVSRNVEETEDLAEDVDEADGTHKKNQETLSTHEGNQSEETKKCSGGRRYYNPNLVVKCTHIDPLKGPCNRKFETEEKMNIHIRRYHLKVPKNDLIQCPHCPRTMSNMTRLAEHMKLHTGETDLPCDICGMLFRTEYLIVKHKVRAHGQPFPNVCQYCNEGFFTKAELKYHSYSHTGQWPYPCDECDAGFPSKARLERHRQYNHYDALYICKVCNRKYQSAAILTKHEKSHEVGKRFKCETCGWSFRFQSALKSHIHSVHTDNRPFLCQECGAAFKLNKHLLVHLKGHDHRKRPFLKRNRKIRTPSTTAISSAPPVSD</sequence>
<evidence type="ECO:0000256" key="7">
    <source>
        <dbReference type="ARBA" id="ARBA00023125"/>
    </source>
</evidence>
<feature type="domain" description="C2H2-type" evidence="13">
    <location>
        <begin position="340"/>
        <end position="367"/>
    </location>
</feature>
<evidence type="ECO:0000259" key="13">
    <source>
        <dbReference type="PROSITE" id="PS50157"/>
    </source>
</evidence>
<dbReference type="InterPro" id="IPR013087">
    <property type="entry name" value="Znf_C2H2_type"/>
</dbReference>
<dbReference type="AlphaFoldDB" id="A0A8J2KPY3"/>
<evidence type="ECO:0000256" key="5">
    <source>
        <dbReference type="ARBA" id="ARBA00022833"/>
    </source>
</evidence>
<dbReference type="GO" id="GO:0005634">
    <property type="term" value="C:nucleus"/>
    <property type="evidence" value="ECO:0007669"/>
    <property type="project" value="UniProtKB-SubCell"/>
</dbReference>
<keyword evidence="2" id="KW-0479">Metal-binding</keyword>
<feature type="compositionally biased region" description="Low complexity" evidence="12">
    <location>
        <begin position="203"/>
        <end position="214"/>
    </location>
</feature>
<dbReference type="PROSITE" id="PS00028">
    <property type="entry name" value="ZINC_FINGER_C2H2_1"/>
    <property type="match status" value="7"/>
</dbReference>
<proteinExistence type="predicted"/>
<feature type="domain" description="C2H2-type" evidence="13">
    <location>
        <begin position="397"/>
        <end position="424"/>
    </location>
</feature>
<feature type="region of interest" description="Disordered" evidence="12">
    <location>
        <begin position="194"/>
        <end position="231"/>
    </location>
</feature>
<evidence type="ECO:0000313" key="15">
    <source>
        <dbReference type="Proteomes" id="UP000708208"/>
    </source>
</evidence>
<dbReference type="GO" id="GO:0000978">
    <property type="term" value="F:RNA polymerase II cis-regulatory region sequence-specific DNA binding"/>
    <property type="evidence" value="ECO:0007669"/>
    <property type="project" value="TreeGrafter"/>
</dbReference>
<feature type="compositionally biased region" description="Acidic residues" evidence="12">
    <location>
        <begin position="252"/>
        <end position="263"/>
    </location>
</feature>
<keyword evidence="9" id="KW-0539">Nucleus</keyword>
<keyword evidence="4 10" id="KW-0863">Zinc-finger</keyword>
<feature type="domain" description="C2H2-type" evidence="13">
    <location>
        <begin position="368"/>
        <end position="396"/>
    </location>
</feature>
<evidence type="ECO:0000256" key="8">
    <source>
        <dbReference type="ARBA" id="ARBA00023163"/>
    </source>
</evidence>
<dbReference type="Pfam" id="PF13912">
    <property type="entry name" value="zf-C2H2_6"/>
    <property type="match status" value="1"/>
</dbReference>
<dbReference type="InterPro" id="IPR050589">
    <property type="entry name" value="Ikaros_C2H2-ZF"/>
</dbReference>
<dbReference type="PANTHER" id="PTHR24404:SF114">
    <property type="entry name" value="KLUMPFUSS, ISOFORM B-RELATED"/>
    <property type="match status" value="1"/>
</dbReference>
<evidence type="ECO:0000256" key="1">
    <source>
        <dbReference type="ARBA" id="ARBA00004123"/>
    </source>
</evidence>
<evidence type="ECO:0000256" key="10">
    <source>
        <dbReference type="PROSITE-ProRule" id="PRU00042"/>
    </source>
</evidence>
<organism evidence="14 15">
    <name type="scientific">Allacma fusca</name>
    <dbReference type="NCBI Taxonomy" id="39272"/>
    <lineage>
        <taxon>Eukaryota</taxon>
        <taxon>Metazoa</taxon>
        <taxon>Ecdysozoa</taxon>
        <taxon>Arthropoda</taxon>
        <taxon>Hexapoda</taxon>
        <taxon>Collembola</taxon>
        <taxon>Symphypleona</taxon>
        <taxon>Sminthuridae</taxon>
        <taxon>Allacma</taxon>
    </lineage>
</organism>
<evidence type="ECO:0000256" key="3">
    <source>
        <dbReference type="ARBA" id="ARBA00022737"/>
    </source>
</evidence>
<feature type="region of interest" description="Disordered" evidence="12">
    <location>
        <begin position="543"/>
        <end position="562"/>
    </location>
</feature>
<dbReference type="FunFam" id="3.30.160.60:FF:000322">
    <property type="entry name" value="GDNF-inducible zinc finger protein 1"/>
    <property type="match status" value="1"/>
</dbReference>
<dbReference type="GO" id="GO:0003700">
    <property type="term" value="F:DNA-binding transcription factor activity"/>
    <property type="evidence" value="ECO:0007669"/>
    <property type="project" value="TreeGrafter"/>
</dbReference>
<evidence type="ECO:0000256" key="9">
    <source>
        <dbReference type="ARBA" id="ARBA00023242"/>
    </source>
</evidence>
<protein>
    <recommendedName>
        <fullName evidence="13">C2H2-type domain-containing protein</fullName>
    </recommendedName>
</protein>
<feature type="coiled-coil region" evidence="11">
    <location>
        <begin position="78"/>
        <end position="105"/>
    </location>
</feature>
<name>A0A8J2KPY3_9HEXA</name>
<comment type="subcellular location">
    <subcellularLocation>
        <location evidence="1">Nucleus</location>
    </subcellularLocation>
</comment>
<evidence type="ECO:0000256" key="2">
    <source>
        <dbReference type="ARBA" id="ARBA00022723"/>
    </source>
</evidence>
<evidence type="ECO:0000256" key="11">
    <source>
        <dbReference type="SAM" id="Coils"/>
    </source>
</evidence>
<keyword evidence="11" id="KW-0175">Coiled coil</keyword>
<dbReference type="OrthoDB" id="8823111at2759"/>
<feature type="domain" description="C2H2-type" evidence="13">
    <location>
        <begin position="481"/>
        <end position="509"/>
    </location>
</feature>
<dbReference type="EMBL" id="CAJVCH010437609">
    <property type="protein sequence ID" value="CAG7819045.1"/>
    <property type="molecule type" value="Genomic_DNA"/>
</dbReference>
<feature type="domain" description="C2H2-type" evidence="13">
    <location>
        <begin position="453"/>
        <end position="480"/>
    </location>
</feature>
<dbReference type="SMART" id="SM00355">
    <property type="entry name" value="ZnF_C2H2"/>
    <property type="match status" value="8"/>
</dbReference>
<evidence type="ECO:0000256" key="12">
    <source>
        <dbReference type="SAM" id="MobiDB-lite"/>
    </source>
</evidence>
<feature type="domain" description="C2H2-type" evidence="13">
    <location>
        <begin position="510"/>
        <end position="537"/>
    </location>
</feature>
<evidence type="ECO:0000256" key="6">
    <source>
        <dbReference type="ARBA" id="ARBA00023015"/>
    </source>
</evidence>
<feature type="domain" description="C2H2-type" evidence="13">
    <location>
        <begin position="425"/>
        <end position="448"/>
    </location>
</feature>
<evidence type="ECO:0000256" key="4">
    <source>
        <dbReference type="ARBA" id="ARBA00022771"/>
    </source>
</evidence>
<dbReference type="PROSITE" id="PS50157">
    <property type="entry name" value="ZINC_FINGER_C2H2_2"/>
    <property type="match status" value="7"/>
</dbReference>
<dbReference type="Pfam" id="PF00096">
    <property type="entry name" value="zf-C2H2"/>
    <property type="match status" value="2"/>
</dbReference>
<keyword evidence="8" id="KW-0804">Transcription</keyword>
<gene>
    <name evidence="14" type="ORF">AFUS01_LOCUS29516</name>
</gene>
<evidence type="ECO:0000313" key="14">
    <source>
        <dbReference type="EMBL" id="CAG7819045.1"/>
    </source>
</evidence>
<accession>A0A8J2KPY3</accession>
<comment type="caution">
    <text evidence="14">The sequence shown here is derived from an EMBL/GenBank/DDBJ whole genome shotgun (WGS) entry which is preliminary data.</text>
</comment>
<keyword evidence="3" id="KW-0677">Repeat</keyword>
<reference evidence="14" key="1">
    <citation type="submission" date="2021-06" db="EMBL/GenBank/DDBJ databases">
        <authorList>
            <person name="Hodson N. C."/>
            <person name="Mongue J. A."/>
            <person name="Jaron S. K."/>
        </authorList>
    </citation>
    <scope>NUCLEOTIDE SEQUENCE</scope>
</reference>
<keyword evidence="7" id="KW-0238">DNA-binding</keyword>
<dbReference type="GO" id="GO:0008270">
    <property type="term" value="F:zinc ion binding"/>
    <property type="evidence" value="ECO:0007669"/>
    <property type="project" value="UniProtKB-KW"/>
</dbReference>